<sequence length="62" mass="7124">MKNQDTAHWSLPSTFILSSPGVGRRDCHLIEFIKLSVIQVFSWNVCFVMELPKLTYQTLPTV</sequence>
<keyword evidence="2" id="KW-1185">Reference proteome</keyword>
<accession>A0A7J6WYX4</accession>
<gene>
    <name evidence="1" type="ORF">FRX31_007764</name>
</gene>
<reference evidence="1 2" key="1">
    <citation type="submission" date="2020-06" db="EMBL/GenBank/DDBJ databases">
        <title>Transcriptomic and genomic resources for Thalictrum thalictroides and T. hernandezii: Facilitating candidate gene discovery in an emerging model plant lineage.</title>
        <authorList>
            <person name="Arias T."/>
            <person name="Riano-Pachon D.M."/>
            <person name="Di Stilio V.S."/>
        </authorList>
    </citation>
    <scope>NUCLEOTIDE SEQUENCE [LARGE SCALE GENOMIC DNA]</scope>
    <source>
        <strain evidence="2">cv. WT478/WT964</strain>
        <tissue evidence="1">Leaves</tissue>
    </source>
</reference>
<organism evidence="1 2">
    <name type="scientific">Thalictrum thalictroides</name>
    <name type="common">Rue-anemone</name>
    <name type="synonym">Anemone thalictroides</name>
    <dbReference type="NCBI Taxonomy" id="46969"/>
    <lineage>
        <taxon>Eukaryota</taxon>
        <taxon>Viridiplantae</taxon>
        <taxon>Streptophyta</taxon>
        <taxon>Embryophyta</taxon>
        <taxon>Tracheophyta</taxon>
        <taxon>Spermatophyta</taxon>
        <taxon>Magnoliopsida</taxon>
        <taxon>Ranunculales</taxon>
        <taxon>Ranunculaceae</taxon>
        <taxon>Thalictroideae</taxon>
        <taxon>Thalictrum</taxon>
    </lineage>
</organism>
<protein>
    <submittedName>
        <fullName evidence="1">Uncharacterized protein</fullName>
    </submittedName>
</protein>
<proteinExistence type="predicted"/>
<evidence type="ECO:0000313" key="1">
    <source>
        <dbReference type="EMBL" id="KAF5202649.1"/>
    </source>
</evidence>
<dbReference type="EMBL" id="JABWDY010007799">
    <property type="protein sequence ID" value="KAF5202649.1"/>
    <property type="molecule type" value="Genomic_DNA"/>
</dbReference>
<comment type="caution">
    <text evidence="1">The sequence shown here is derived from an EMBL/GenBank/DDBJ whole genome shotgun (WGS) entry which is preliminary data.</text>
</comment>
<name>A0A7J6WYX4_THATH</name>
<evidence type="ECO:0000313" key="2">
    <source>
        <dbReference type="Proteomes" id="UP000554482"/>
    </source>
</evidence>
<dbReference type="Proteomes" id="UP000554482">
    <property type="component" value="Unassembled WGS sequence"/>
</dbReference>
<dbReference type="AlphaFoldDB" id="A0A7J6WYX4"/>